<evidence type="ECO:0000256" key="2">
    <source>
        <dbReference type="ARBA" id="ARBA00022643"/>
    </source>
</evidence>
<keyword evidence="3" id="KW-0560">Oxidoreductase</keyword>
<reference evidence="5" key="1">
    <citation type="submission" date="2018-05" db="EMBL/GenBank/DDBJ databases">
        <authorList>
            <person name="Li Y."/>
        </authorList>
    </citation>
    <scope>NUCLEOTIDE SEQUENCE [LARGE SCALE GENOMIC DNA]</scope>
    <source>
        <strain evidence="5">3d-2-2</strain>
    </source>
</reference>
<evidence type="ECO:0000256" key="3">
    <source>
        <dbReference type="ARBA" id="ARBA00023002"/>
    </source>
</evidence>
<comment type="caution">
    <text evidence="4">The sequence shown here is derived from an EMBL/GenBank/DDBJ whole genome shotgun (WGS) entry which is preliminary data.</text>
</comment>
<dbReference type="Gene3D" id="3.20.20.70">
    <property type="entry name" value="Aldolase class I"/>
    <property type="match status" value="1"/>
</dbReference>
<dbReference type="Pfam" id="PF03060">
    <property type="entry name" value="NMO"/>
    <property type="match status" value="1"/>
</dbReference>
<organism evidence="4 5">
    <name type="scientific">Corticimicrobacter populi</name>
    <dbReference type="NCBI Taxonomy" id="2175229"/>
    <lineage>
        <taxon>Bacteria</taxon>
        <taxon>Pseudomonadati</taxon>
        <taxon>Pseudomonadota</taxon>
        <taxon>Betaproteobacteria</taxon>
        <taxon>Burkholderiales</taxon>
        <taxon>Alcaligenaceae</taxon>
        <taxon>Corticimicrobacter</taxon>
    </lineage>
</organism>
<evidence type="ECO:0000313" key="5">
    <source>
        <dbReference type="Proteomes" id="UP000245212"/>
    </source>
</evidence>
<keyword evidence="5" id="KW-1185">Reference proteome</keyword>
<gene>
    <name evidence="4" type="ORF">DD235_00910</name>
</gene>
<evidence type="ECO:0000256" key="1">
    <source>
        <dbReference type="ARBA" id="ARBA00022630"/>
    </source>
</evidence>
<proteinExistence type="predicted"/>
<dbReference type="GO" id="GO:0051213">
    <property type="term" value="F:dioxygenase activity"/>
    <property type="evidence" value="ECO:0007669"/>
    <property type="project" value="UniProtKB-KW"/>
</dbReference>
<dbReference type="PANTHER" id="PTHR32332">
    <property type="entry name" value="2-NITROPROPANE DIOXYGENASE"/>
    <property type="match status" value="1"/>
</dbReference>
<evidence type="ECO:0000313" key="4">
    <source>
        <dbReference type="EMBL" id="PWF24783.1"/>
    </source>
</evidence>
<dbReference type="InterPro" id="IPR013785">
    <property type="entry name" value="Aldolase_TIM"/>
</dbReference>
<dbReference type="SUPFAM" id="SSF51412">
    <property type="entry name" value="Inosine monophosphate dehydrogenase (IMPDH)"/>
    <property type="match status" value="1"/>
</dbReference>
<accession>A0A2V1K3I0</accession>
<keyword evidence="4" id="KW-0223">Dioxygenase</keyword>
<protein>
    <submittedName>
        <fullName evidence="4">2-nitropropane dioxygenase</fullName>
    </submittedName>
</protein>
<dbReference type="GO" id="GO:0018580">
    <property type="term" value="F:nitronate monooxygenase activity"/>
    <property type="evidence" value="ECO:0007669"/>
    <property type="project" value="InterPro"/>
</dbReference>
<name>A0A2V1K3I0_9BURK</name>
<dbReference type="CDD" id="cd04730">
    <property type="entry name" value="NPD_like"/>
    <property type="match status" value="1"/>
</dbReference>
<dbReference type="RefSeq" id="WP_109060187.1">
    <property type="nucleotide sequence ID" value="NZ_QETA01000001.1"/>
</dbReference>
<dbReference type="Proteomes" id="UP000245212">
    <property type="component" value="Unassembled WGS sequence"/>
</dbReference>
<sequence>MTWFKPLVLAGRELLPVVQGGMGVGVSAHRLAGAVASENAVGTIASVDLRHHHPDLLEQTEKCKDRELINQVNRVALDREIKAAQTQAKGRGMIAVNVMKAVRDHVELVRQACESGADAIVMGAGLPTDLPEMTEDYPKVNLIPILSEVRGVGIVLKRWMKKGRNAAAMVIEHPGFAAGHLGAAKIEELRNDRFDFARVLQGCHDLFRELGLGRDAPRLIVAGGIDSHDKVKHWLNNGADAVQLGTAFAVTEESDAHVNFKKVLIGAEQGDLREFVSVAGLPARAVGTPWLNRYLRSESTLQANAKSDPRRCSQRMDCLTHCGLRDGIEKIGQFCIDLKLAAALRGEVDRGLFFRGAGKLPFGDQIRSVRELIDYLLTGNRPTQEQKISFFEKPVAALA</sequence>
<dbReference type="PANTHER" id="PTHR32332:SF18">
    <property type="entry name" value="2-NITROPROPANE DIOXYGENASE"/>
    <property type="match status" value="1"/>
</dbReference>
<dbReference type="InterPro" id="IPR004136">
    <property type="entry name" value="NMO"/>
</dbReference>
<keyword evidence="2" id="KW-0288">FMN</keyword>
<dbReference type="AlphaFoldDB" id="A0A2V1K3I0"/>
<dbReference type="EMBL" id="QETA01000001">
    <property type="protein sequence ID" value="PWF24783.1"/>
    <property type="molecule type" value="Genomic_DNA"/>
</dbReference>
<keyword evidence="1" id="KW-0285">Flavoprotein</keyword>